<comment type="caution">
    <text evidence="8">The sequence shown here is derived from an EMBL/GenBank/DDBJ whole genome shotgun (WGS) entry which is preliminary data.</text>
</comment>
<evidence type="ECO:0000313" key="8">
    <source>
        <dbReference type="EMBL" id="GAA3963501.1"/>
    </source>
</evidence>
<comment type="subcellular location">
    <subcellularLocation>
        <location evidence="6">Cell membrane</location>
        <topology evidence="6">Multi-pass membrane protein</topology>
    </subcellularLocation>
    <subcellularLocation>
        <location evidence="1">Membrane</location>
    </subcellularLocation>
</comment>
<feature type="compositionally biased region" description="Low complexity" evidence="7">
    <location>
        <begin position="268"/>
        <end position="287"/>
    </location>
</feature>
<name>A0ABP7PCT2_9ACTN</name>
<feature type="transmembrane region" description="Helical" evidence="6">
    <location>
        <begin position="202"/>
        <end position="225"/>
    </location>
</feature>
<sequence length="303" mass="32890">MLSTVLVVAFAAACFLVLAPWQLGKSSDTEHRNDLIRTATETSAVPLSDLVAAGAPLDTDTEWREVTLTGNYLPEEQVLMRLRSVAERPAAEIVTPFRLAGTDRTVLVDRGWIRPEADSSIQVPAPPTEQVTIHARLRKSEGTTEGKEPRIEDGRLTAYTVDSAAISTASGLALDPFYAQLVPDQPGGLGTIDLPQLESGPYLSYGLQWLAFGIMAPLGIAYFVWAEVKHRRALRRSADGDETEVVAEDTFDDTRAGERRRIRDDLRAASADDAAAAPEPGPAVAVDIPDDDVKAKLARRYGR</sequence>
<evidence type="ECO:0000256" key="3">
    <source>
        <dbReference type="ARBA" id="ARBA00022692"/>
    </source>
</evidence>
<dbReference type="PROSITE" id="PS50895">
    <property type="entry name" value="SURF1"/>
    <property type="match status" value="1"/>
</dbReference>
<feature type="region of interest" description="Disordered" evidence="7">
    <location>
        <begin position="263"/>
        <end position="288"/>
    </location>
</feature>
<dbReference type="Pfam" id="PF02104">
    <property type="entry name" value="SURF1"/>
    <property type="match status" value="1"/>
</dbReference>
<dbReference type="PANTHER" id="PTHR23427">
    <property type="entry name" value="SURFEIT LOCUS PROTEIN"/>
    <property type="match status" value="1"/>
</dbReference>
<keyword evidence="6" id="KW-1003">Cell membrane</keyword>
<evidence type="ECO:0000256" key="4">
    <source>
        <dbReference type="ARBA" id="ARBA00022989"/>
    </source>
</evidence>
<dbReference type="EMBL" id="BAAAZW010000007">
    <property type="protein sequence ID" value="GAA3963501.1"/>
    <property type="molecule type" value="Genomic_DNA"/>
</dbReference>
<evidence type="ECO:0000256" key="1">
    <source>
        <dbReference type="ARBA" id="ARBA00004370"/>
    </source>
</evidence>
<keyword evidence="9" id="KW-1185">Reference proteome</keyword>
<dbReference type="CDD" id="cd06662">
    <property type="entry name" value="SURF1"/>
    <property type="match status" value="1"/>
</dbReference>
<evidence type="ECO:0000256" key="7">
    <source>
        <dbReference type="SAM" id="MobiDB-lite"/>
    </source>
</evidence>
<keyword evidence="3 6" id="KW-0812">Transmembrane</keyword>
<dbReference type="PANTHER" id="PTHR23427:SF2">
    <property type="entry name" value="SURFEIT LOCUS PROTEIN 1"/>
    <property type="match status" value="1"/>
</dbReference>
<organism evidence="8 9">
    <name type="scientific">Gordonia caeni</name>
    <dbReference type="NCBI Taxonomy" id="1007097"/>
    <lineage>
        <taxon>Bacteria</taxon>
        <taxon>Bacillati</taxon>
        <taxon>Actinomycetota</taxon>
        <taxon>Actinomycetes</taxon>
        <taxon>Mycobacteriales</taxon>
        <taxon>Gordoniaceae</taxon>
        <taxon>Gordonia</taxon>
    </lineage>
</organism>
<dbReference type="InterPro" id="IPR045214">
    <property type="entry name" value="Surf1/Surf4"/>
</dbReference>
<evidence type="ECO:0000256" key="6">
    <source>
        <dbReference type="RuleBase" id="RU363076"/>
    </source>
</evidence>
<evidence type="ECO:0000256" key="5">
    <source>
        <dbReference type="ARBA" id="ARBA00023136"/>
    </source>
</evidence>
<dbReference type="Proteomes" id="UP001418444">
    <property type="component" value="Unassembled WGS sequence"/>
</dbReference>
<proteinExistence type="inferred from homology"/>
<accession>A0ABP7PCT2</accession>
<comment type="caution">
    <text evidence="6">Lacks conserved residue(s) required for the propagation of feature annotation.</text>
</comment>
<evidence type="ECO:0000313" key="9">
    <source>
        <dbReference type="Proteomes" id="UP001418444"/>
    </source>
</evidence>
<evidence type="ECO:0000256" key="2">
    <source>
        <dbReference type="ARBA" id="ARBA00007165"/>
    </source>
</evidence>
<keyword evidence="5 6" id="KW-0472">Membrane</keyword>
<dbReference type="InterPro" id="IPR002994">
    <property type="entry name" value="Surf1/Shy1"/>
</dbReference>
<gene>
    <name evidence="8" type="ORF">GCM10022231_24710</name>
</gene>
<comment type="similarity">
    <text evidence="2 6">Belongs to the SURF1 family.</text>
</comment>
<protein>
    <recommendedName>
        <fullName evidence="6">SURF1-like protein</fullName>
    </recommendedName>
</protein>
<reference evidence="9" key="1">
    <citation type="journal article" date="2019" name="Int. J. Syst. Evol. Microbiol.">
        <title>The Global Catalogue of Microorganisms (GCM) 10K type strain sequencing project: providing services to taxonomists for standard genome sequencing and annotation.</title>
        <authorList>
            <consortium name="The Broad Institute Genomics Platform"/>
            <consortium name="The Broad Institute Genome Sequencing Center for Infectious Disease"/>
            <person name="Wu L."/>
            <person name="Ma J."/>
        </authorList>
    </citation>
    <scope>NUCLEOTIDE SEQUENCE [LARGE SCALE GENOMIC DNA]</scope>
    <source>
        <strain evidence="9">JCM 16923</strain>
    </source>
</reference>
<keyword evidence="4 6" id="KW-1133">Transmembrane helix</keyword>